<proteinExistence type="predicted"/>
<dbReference type="InterPro" id="IPR027839">
    <property type="entry name" value="DUF4432"/>
</dbReference>
<name>A0A382JZB6_9ZZZZ</name>
<dbReference type="Gene3D" id="2.70.98.10">
    <property type="match status" value="1"/>
</dbReference>
<organism evidence="1">
    <name type="scientific">marine metagenome</name>
    <dbReference type="NCBI Taxonomy" id="408172"/>
    <lineage>
        <taxon>unclassified sequences</taxon>
        <taxon>metagenomes</taxon>
        <taxon>ecological metagenomes</taxon>
    </lineage>
</organism>
<dbReference type="AlphaFoldDB" id="A0A382JZB6"/>
<dbReference type="Pfam" id="PF14486">
    <property type="entry name" value="DUF4432"/>
    <property type="match status" value="1"/>
</dbReference>
<feature type="non-terminal residue" evidence="1">
    <location>
        <position position="153"/>
    </location>
</feature>
<evidence type="ECO:0000313" key="1">
    <source>
        <dbReference type="EMBL" id="SVC16592.1"/>
    </source>
</evidence>
<sequence length="153" mass="16096">MAEAKTWVLTDQATRVWVDSIEIGSGDLGLADEGWSIRKTTLRGGPCDGVDIIEVDNGALSFSVLPTRGMGIWKGAYKGLDLAWNSPVKGPVHPSLIDLQDRGGLGWLAGFDEVVVRCGLDSMGAPGTDVVPNNMGVPSEVALTLHGKIANTP</sequence>
<evidence type="ECO:0008006" key="2">
    <source>
        <dbReference type="Google" id="ProtNLM"/>
    </source>
</evidence>
<gene>
    <name evidence="1" type="ORF">METZ01_LOCUS269446</name>
</gene>
<protein>
    <recommendedName>
        <fullName evidence="2">DUF4432 domain-containing protein</fullName>
    </recommendedName>
</protein>
<dbReference type="EMBL" id="UINC01076947">
    <property type="protein sequence ID" value="SVC16592.1"/>
    <property type="molecule type" value="Genomic_DNA"/>
</dbReference>
<accession>A0A382JZB6</accession>
<dbReference type="GO" id="GO:0030246">
    <property type="term" value="F:carbohydrate binding"/>
    <property type="evidence" value="ECO:0007669"/>
    <property type="project" value="InterPro"/>
</dbReference>
<reference evidence="1" key="1">
    <citation type="submission" date="2018-05" db="EMBL/GenBank/DDBJ databases">
        <authorList>
            <person name="Lanie J.A."/>
            <person name="Ng W.-L."/>
            <person name="Kazmierczak K.M."/>
            <person name="Andrzejewski T.M."/>
            <person name="Davidsen T.M."/>
            <person name="Wayne K.J."/>
            <person name="Tettelin H."/>
            <person name="Glass J.I."/>
            <person name="Rusch D."/>
            <person name="Podicherti R."/>
            <person name="Tsui H.-C.T."/>
            <person name="Winkler M.E."/>
        </authorList>
    </citation>
    <scope>NUCLEOTIDE SEQUENCE</scope>
</reference>
<dbReference type="InterPro" id="IPR014718">
    <property type="entry name" value="GH-type_carb-bd"/>
</dbReference>